<evidence type="ECO:0000313" key="6">
    <source>
        <dbReference type="Ensembl" id="ENSCINP00000030230.1"/>
    </source>
</evidence>
<evidence type="ECO:0000256" key="4">
    <source>
        <dbReference type="ARBA" id="ARBA00022737"/>
    </source>
</evidence>
<evidence type="ECO:0000313" key="7">
    <source>
        <dbReference type="Proteomes" id="UP000008144"/>
    </source>
</evidence>
<dbReference type="InterPro" id="IPR052065">
    <property type="entry name" value="Compl_asym_regulator"/>
</dbReference>
<dbReference type="Ensembl" id="ENSCINT00000034454.1">
    <property type="protein sequence ID" value="ENSCINP00000030230.1"/>
    <property type="gene ID" value="ENSCING00000024896.1"/>
</dbReference>
<dbReference type="HOGENOM" id="CLU_791182_0_0_1"/>
<evidence type="ECO:0000256" key="5">
    <source>
        <dbReference type="ARBA" id="ARBA00023157"/>
    </source>
</evidence>
<comment type="subcellular location">
    <subcellularLocation>
        <location evidence="1">Secreted</location>
    </subcellularLocation>
</comment>
<dbReference type="InterPro" id="IPR000884">
    <property type="entry name" value="TSP1_rpt"/>
</dbReference>
<organism evidence="6 7">
    <name type="scientific">Ciona intestinalis</name>
    <name type="common">Transparent sea squirt</name>
    <name type="synonym">Ascidia intestinalis</name>
    <dbReference type="NCBI Taxonomy" id="7719"/>
    <lineage>
        <taxon>Eukaryota</taxon>
        <taxon>Metazoa</taxon>
        <taxon>Chordata</taxon>
        <taxon>Tunicata</taxon>
        <taxon>Ascidiacea</taxon>
        <taxon>Phlebobranchia</taxon>
        <taxon>Cionidae</taxon>
        <taxon>Ciona</taxon>
    </lineage>
</organism>
<dbReference type="Proteomes" id="UP000008144">
    <property type="component" value="Chromosome 14"/>
</dbReference>
<dbReference type="GeneTree" id="ENSGT00940000171211"/>
<accession>H2XKP8</accession>
<keyword evidence="7" id="KW-1185">Reference proteome</keyword>
<dbReference type="Pfam" id="PF00090">
    <property type="entry name" value="TSP_1"/>
    <property type="match status" value="3"/>
</dbReference>
<reference evidence="6" key="4">
    <citation type="submission" date="2025-09" db="UniProtKB">
        <authorList>
            <consortium name="Ensembl"/>
        </authorList>
    </citation>
    <scope>IDENTIFICATION</scope>
</reference>
<name>H2XKP8_CIOIN</name>
<dbReference type="InParanoid" id="H2XKP8"/>
<dbReference type="EMBL" id="EAAA01001202">
    <property type="status" value="NOT_ANNOTATED_CDS"/>
    <property type="molecule type" value="Genomic_DNA"/>
</dbReference>
<dbReference type="STRING" id="7719.ENSCINP00000030230"/>
<proteinExistence type="predicted"/>
<evidence type="ECO:0000256" key="1">
    <source>
        <dbReference type="ARBA" id="ARBA00004613"/>
    </source>
</evidence>
<dbReference type="AlphaFoldDB" id="H2XKP8"/>
<reference evidence="6" key="3">
    <citation type="submission" date="2025-08" db="UniProtKB">
        <authorList>
            <consortium name="Ensembl"/>
        </authorList>
    </citation>
    <scope>IDENTIFICATION</scope>
</reference>
<dbReference type="PANTHER" id="PTHR22906:SF43">
    <property type="entry name" value="PROPERDIN"/>
    <property type="match status" value="1"/>
</dbReference>
<keyword evidence="5" id="KW-1015">Disulfide bond</keyword>
<reference evidence="6" key="2">
    <citation type="journal article" date="2008" name="Genome Biol.">
        <title>Improved genome assembly and evidence-based global gene model set for the chordate Ciona intestinalis: new insight into intron and operon populations.</title>
        <authorList>
            <person name="Satou Y."/>
            <person name="Mineta K."/>
            <person name="Ogasawara M."/>
            <person name="Sasakura Y."/>
            <person name="Shoguchi E."/>
            <person name="Ueno K."/>
            <person name="Yamada L."/>
            <person name="Matsumoto J."/>
            <person name="Wasserscheid J."/>
            <person name="Dewar K."/>
            <person name="Wiley G.B."/>
            <person name="Macmil S.L."/>
            <person name="Roe B.A."/>
            <person name="Zeller R.W."/>
            <person name="Hastings K.E."/>
            <person name="Lemaire P."/>
            <person name="Lindquist E."/>
            <person name="Endo T."/>
            <person name="Hotta K."/>
            <person name="Inaba K."/>
        </authorList>
    </citation>
    <scope>NUCLEOTIDE SEQUENCE [LARGE SCALE GENOMIC DNA]</scope>
    <source>
        <strain evidence="6">wild type</strain>
    </source>
</reference>
<dbReference type="SUPFAM" id="SSF82895">
    <property type="entry name" value="TSP-1 type 1 repeat"/>
    <property type="match status" value="3"/>
</dbReference>
<dbReference type="PROSITE" id="PS50092">
    <property type="entry name" value="TSP1"/>
    <property type="match status" value="3"/>
</dbReference>
<evidence type="ECO:0000256" key="3">
    <source>
        <dbReference type="ARBA" id="ARBA00022729"/>
    </source>
</evidence>
<dbReference type="Gene3D" id="2.20.100.10">
    <property type="entry name" value="Thrombospondin type-1 (TSP1) repeat"/>
    <property type="match status" value="3"/>
</dbReference>
<keyword evidence="3" id="KW-0732">Signal</keyword>
<dbReference type="InterPro" id="IPR036383">
    <property type="entry name" value="TSP1_rpt_sf"/>
</dbReference>
<protein>
    <submittedName>
        <fullName evidence="6">Uncharacterized protein</fullName>
    </submittedName>
</protein>
<dbReference type="SMART" id="SM00209">
    <property type="entry name" value="TSP1"/>
    <property type="match status" value="3"/>
</dbReference>
<dbReference type="PANTHER" id="PTHR22906">
    <property type="entry name" value="PROPERDIN"/>
    <property type="match status" value="1"/>
</dbReference>
<reference evidence="7" key="1">
    <citation type="journal article" date="2002" name="Science">
        <title>The draft genome of Ciona intestinalis: insights into chordate and vertebrate origins.</title>
        <authorList>
            <person name="Dehal P."/>
            <person name="Satou Y."/>
            <person name="Campbell R.K."/>
            <person name="Chapman J."/>
            <person name="Degnan B."/>
            <person name="De Tomaso A."/>
            <person name="Davidson B."/>
            <person name="Di Gregorio A."/>
            <person name="Gelpke M."/>
            <person name="Goodstein D.M."/>
            <person name="Harafuji N."/>
            <person name="Hastings K.E."/>
            <person name="Ho I."/>
            <person name="Hotta K."/>
            <person name="Huang W."/>
            <person name="Kawashima T."/>
            <person name="Lemaire P."/>
            <person name="Martinez D."/>
            <person name="Meinertzhagen I.A."/>
            <person name="Necula S."/>
            <person name="Nonaka M."/>
            <person name="Putnam N."/>
            <person name="Rash S."/>
            <person name="Saiga H."/>
            <person name="Satake M."/>
            <person name="Terry A."/>
            <person name="Yamada L."/>
            <person name="Wang H.G."/>
            <person name="Awazu S."/>
            <person name="Azumi K."/>
            <person name="Boore J."/>
            <person name="Branno M."/>
            <person name="Chin-Bow S."/>
            <person name="DeSantis R."/>
            <person name="Doyle S."/>
            <person name="Francino P."/>
            <person name="Keys D.N."/>
            <person name="Haga S."/>
            <person name="Hayashi H."/>
            <person name="Hino K."/>
            <person name="Imai K.S."/>
            <person name="Inaba K."/>
            <person name="Kano S."/>
            <person name="Kobayashi K."/>
            <person name="Kobayashi M."/>
            <person name="Lee B.I."/>
            <person name="Makabe K.W."/>
            <person name="Manohar C."/>
            <person name="Matassi G."/>
            <person name="Medina M."/>
            <person name="Mochizuki Y."/>
            <person name="Mount S."/>
            <person name="Morishita T."/>
            <person name="Miura S."/>
            <person name="Nakayama A."/>
            <person name="Nishizaka S."/>
            <person name="Nomoto H."/>
            <person name="Ohta F."/>
            <person name="Oishi K."/>
            <person name="Rigoutsos I."/>
            <person name="Sano M."/>
            <person name="Sasaki A."/>
            <person name="Sasakura Y."/>
            <person name="Shoguchi E."/>
            <person name="Shin-i T."/>
            <person name="Spagnuolo A."/>
            <person name="Stainier D."/>
            <person name="Suzuki M.M."/>
            <person name="Tassy O."/>
            <person name="Takatori N."/>
            <person name="Tokuoka M."/>
            <person name="Yagi K."/>
            <person name="Yoshizaki F."/>
            <person name="Wada S."/>
            <person name="Zhang C."/>
            <person name="Hyatt P.D."/>
            <person name="Larimer F."/>
            <person name="Detter C."/>
            <person name="Doggett N."/>
            <person name="Glavina T."/>
            <person name="Hawkins T."/>
            <person name="Richardson P."/>
            <person name="Lucas S."/>
            <person name="Kohara Y."/>
            <person name="Levine M."/>
            <person name="Satoh N."/>
            <person name="Rokhsar D.S."/>
        </authorList>
    </citation>
    <scope>NUCLEOTIDE SEQUENCE [LARGE SCALE GENOMIC DNA]</scope>
</reference>
<keyword evidence="2" id="KW-0964">Secreted</keyword>
<keyword evidence="4" id="KW-0677">Repeat</keyword>
<sequence>DLQYQFWVMAQLGQVRADNWKQSLAGIVNGATNSAGTFGVIPFRLNVGTLRGNSSTTPRVNFGVIGSGLPGPCHYQNVVWPGLPPLNGSFEGCCDRERCFTPRFALYTQQFSGVASYLDEWSVWSTCSKTCDGGSQSRKRHCVGKTCAMGPSETRSCGTQPCPVWLPWSQFLPCSKSCGGGVMRRIRLCRSGNCTGLNEQTQSCRTGECPSFGTWSTWTPCSAQCATGFRFRNRTCLAGGEYGCPPITTEAALCHDYCGTISYTDTPCNATTCYATRTFSCLKEDGSPGFCRPN</sequence>
<evidence type="ECO:0000256" key="2">
    <source>
        <dbReference type="ARBA" id="ARBA00022525"/>
    </source>
</evidence>